<dbReference type="AlphaFoldDB" id="N2BVP1"/>
<name>N2BVP1_9ACTN</name>
<evidence type="ECO:0000313" key="2">
    <source>
        <dbReference type="Proteomes" id="UP000012651"/>
    </source>
</evidence>
<dbReference type="EMBL" id="AGXC01000001">
    <property type="protein sequence ID" value="EMZ42663.1"/>
    <property type="molecule type" value="Genomic_DNA"/>
</dbReference>
<accession>N2BVP1</accession>
<protein>
    <submittedName>
        <fullName evidence="1">Excisionase family DNA binding domain-containing protein</fullName>
    </submittedName>
</protein>
<dbReference type="PATRIC" id="fig|997872.3.peg.221"/>
<dbReference type="OrthoDB" id="3187283at2"/>
<dbReference type="HOGENOM" id="CLU_2566460_0_0_11"/>
<reference evidence="1 2" key="1">
    <citation type="submission" date="2013-03" db="EMBL/GenBank/DDBJ databases">
        <title>The Genome Sequence of Atopobium minutum 10063974.</title>
        <authorList>
            <consortium name="The Broad Institute Genome Sequencing Platform"/>
            <person name="Earl A."/>
            <person name="Ward D."/>
            <person name="Feldgarden M."/>
            <person name="Gevers D."/>
            <person name="Lambert T."/>
            <person name="Marvaud J.-C."/>
            <person name="Courvalin P."/>
            <person name="Walker B."/>
            <person name="Young S.K."/>
            <person name="Zeng Q."/>
            <person name="Gargeya S."/>
            <person name="Fitzgerald M."/>
            <person name="Haas B."/>
            <person name="Abouelleil A."/>
            <person name="Alvarado L."/>
            <person name="Arachchi H.M."/>
            <person name="Berlin A.M."/>
            <person name="Chapman S.B."/>
            <person name="Dewar J."/>
            <person name="Goldberg J."/>
            <person name="Griggs A."/>
            <person name="Gujja S."/>
            <person name="Hansen M."/>
            <person name="Howarth C."/>
            <person name="Imamovic A."/>
            <person name="Larimer J."/>
            <person name="McCowan C."/>
            <person name="Murphy C."/>
            <person name="Neiman D."/>
            <person name="Pearson M."/>
            <person name="Priest M."/>
            <person name="Roberts A."/>
            <person name="Saif S."/>
            <person name="Shea T."/>
            <person name="Sisk P."/>
            <person name="Sykes S."/>
            <person name="Wortman J."/>
            <person name="Nusbaum C."/>
            <person name="Birren B."/>
        </authorList>
    </citation>
    <scope>NUCLEOTIDE SEQUENCE [LARGE SCALE GENOMIC DNA]</scope>
    <source>
        <strain evidence="1 2">10063974</strain>
    </source>
</reference>
<sequence>MDEKTPTQKRKLVAPDGPLLITTRQAARYLGIGEEKVRELTEQRYNPLPCVRLPNAKYPYYTKETLYAYIQKLALASTHTK</sequence>
<keyword evidence="2" id="KW-1185">Reference proteome</keyword>
<organism evidence="1 2">
    <name type="scientific">Atopobium minutum 10063974</name>
    <dbReference type="NCBI Taxonomy" id="997872"/>
    <lineage>
        <taxon>Bacteria</taxon>
        <taxon>Bacillati</taxon>
        <taxon>Actinomycetota</taxon>
        <taxon>Coriobacteriia</taxon>
        <taxon>Coriobacteriales</taxon>
        <taxon>Atopobiaceae</taxon>
        <taxon>Atopobium</taxon>
    </lineage>
</organism>
<dbReference type="RefSeq" id="WP_002562996.1">
    <property type="nucleotide sequence ID" value="NZ_KB822533.1"/>
</dbReference>
<dbReference type="Proteomes" id="UP000012651">
    <property type="component" value="Unassembled WGS sequence"/>
</dbReference>
<gene>
    <name evidence="1" type="ORF">HMPREF1091_00221</name>
</gene>
<comment type="caution">
    <text evidence="1">The sequence shown here is derived from an EMBL/GenBank/DDBJ whole genome shotgun (WGS) entry which is preliminary data.</text>
</comment>
<evidence type="ECO:0000313" key="1">
    <source>
        <dbReference type="EMBL" id="EMZ42663.1"/>
    </source>
</evidence>
<proteinExistence type="predicted"/>